<dbReference type="InterPro" id="IPR011990">
    <property type="entry name" value="TPR-like_helical_dom_sf"/>
</dbReference>
<dbReference type="InterPro" id="IPR042168">
    <property type="entry name" value="Pcp2"/>
</dbReference>
<feature type="region of interest" description="Disordered" evidence="1">
    <location>
        <begin position="1"/>
        <end position="79"/>
    </location>
</feature>
<dbReference type="Gene3D" id="1.25.40.10">
    <property type="entry name" value="Tetratricopeptide repeat domain"/>
    <property type="match status" value="1"/>
</dbReference>
<dbReference type="STRING" id="8469.M7AZE3"/>
<dbReference type="PANTHER" id="PTHR47503">
    <property type="entry name" value="PURKINJE CELL PROTEIN 2"/>
    <property type="match status" value="1"/>
</dbReference>
<evidence type="ECO:0000313" key="3">
    <source>
        <dbReference type="Proteomes" id="UP000031443"/>
    </source>
</evidence>
<dbReference type="EMBL" id="KB551792">
    <property type="protein sequence ID" value="EMP30129.1"/>
    <property type="molecule type" value="Genomic_DNA"/>
</dbReference>
<organism evidence="2 3">
    <name type="scientific">Chelonia mydas</name>
    <name type="common">Green sea-turtle</name>
    <name type="synonym">Chelonia agassizi</name>
    <dbReference type="NCBI Taxonomy" id="8469"/>
    <lineage>
        <taxon>Eukaryota</taxon>
        <taxon>Metazoa</taxon>
        <taxon>Chordata</taxon>
        <taxon>Craniata</taxon>
        <taxon>Vertebrata</taxon>
        <taxon>Euteleostomi</taxon>
        <taxon>Archelosauria</taxon>
        <taxon>Testudinata</taxon>
        <taxon>Testudines</taxon>
        <taxon>Cryptodira</taxon>
        <taxon>Durocryptodira</taxon>
        <taxon>Americhelydia</taxon>
        <taxon>Chelonioidea</taxon>
        <taxon>Cheloniidae</taxon>
        <taxon>Chelonia</taxon>
    </lineage>
</organism>
<accession>M7AZE3</accession>
<evidence type="ECO:0000313" key="2">
    <source>
        <dbReference type="EMBL" id="EMP30129.1"/>
    </source>
</evidence>
<gene>
    <name evidence="2" type="ORF">UY3_12760</name>
</gene>
<dbReference type="GO" id="GO:0005085">
    <property type="term" value="F:guanyl-nucleotide exchange factor activity"/>
    <property type="evidence" value="ECO:0007669"/>
    <property type="project" value="InterPro"/>
</dbReference>
<keyword evidence="3" id="KW-1185">Reference proteome</keyword>
<dbReference type="Pfam" id="PF02188">
    <property type="entry name" value="GoLoco"/>
    <property type="match status" value="2"/>
</dbReference>
<evidence type="ECO:0000256" key="1">
    <source>
        <dbReference type="SAM" id="MobiDB-lite"/>
    </source>
</evidence>
<dbReference type="eggNOG" id="KOG1130">
    <property type="taxonomic scope" value="Eukaryota"/>
</dbReference>
<feature type="region of interest" description="Disordered" evidence="1">
    <location>
        <begin position="100"/>
        <end position="135"/>
    </location>
</feature>
<protein>
    <submittedName>
        <fullName evidence="2">Purkinje cell protein 2</fullName>
    </submittedName>
</protein>
<dbReference type="PROSITE" id="PS50877">
    <property type="entry name" value="GOLOCO"/>
    <property type="match status" value="2"/>
</dbReference>
<dbReference type="SMART" id="SM00390">
    <property type="entry name" value="GoLoco"/>
    <property type="match status" value="2"/>
</dbReference>
<feature type="compositionally biased region" description="Low complexity" evidence="1">
    <location>
        <begin position="17"/>
        <end position="33"/>
    </location>
</feature>
<proteinExistence type="predicted"/>
<dbReference type="Proteomes" id="UP000031443">
    <property type="component" value="Unassembled WGS sequence"/>
</dbReference>
<reference evidence="3" key="1">
    <citation type="journal article" date="2013" name="Nat. Genet.">
        <title>The draft genomes of soft-shell turtle and green sea turtle yield insights into the development and evolution of the turtle-specific body plan.</title>
        <authorList>
            <person name="Wang Z."/>
            <person name="Pascual-Anaya J."/>
            <person name="Zadissa A."/>
            <person name="Li W."/>
            <person name="Niimura Y."/>
            <person name="Huang Z."/>
            <person name="Li C."/>
            <person name="White S."/>
            <person name="Xiong Z."/>
            <person name="Fang D."/>
            <person name="Wang B."/>
            <person name="Ming Y."/>
            <person name="Chen Y."/>
            <person name="Zheng Y."/>
            <person name="Kuraku S."/>
            <person name="Pignatelli M."/>
            <person name="Herrero J."/>
            <person name="Beal K."/>
            <person name="Nozawa M."/>
            <person name="Li Q."/>
            <person name="Wang J."/>
            <person name="Zhang H."/>
            <person name="Yu L."/>
            <person name="Shigenobu S."/>
            <person name="Wang J."/>
            <person name="Liu J."/>
            <person name="Flicek P."/>
            <person name="Searle S."/>
            <person name="Wang J."/>
            <person name="Kuratani S."/>
            <person name="Yin Y."/>
            <person name="Aken B."/>
            <person name="Zhang G."/>
            <person name="Irie N."/>
        </authorList>
    </citation>
    <scope>NUCLEOTIDE SEQUENCE [LARGE SCALE GENOMIC DNA]</scope>
</reference>
<sequence>MTTLEAKAEEEEKKEPSPASNSSSGSGSPEQEGFFNLLTHVQGGRMDKQRCNIQIVHGKSGADPEKQDSPSPPPEMDSFLDMLAHTQSRRMDDQRVSFNYLPGFQNTDRNAPSKPASGPPQVRAGRPRGDGGHQGQALELCAQPAKPWAGQHGGRNPAWRALPRQREQSHWMWQCWERP</sequence>
<dbReference type="AlphaFoldDB" id="M7AZE3"/>
<feature type="compositionally biased region" description="Basic and acidic residues" evidence="1">
    <location>
        <begin position="1"/>
        <end position="16"/>
    </location>
</feature>
<dbReference type="InterPro" id="IPR003109">
    <property type="entry name" value="GoLoco_motif"/>
</dbReference>
<name>M7AZE3_CHEMY</name>
<dbReference type="PANTHER" id="PTHR47503:SF1">
    <property type="entry name" value="PURKINJE CELL PROTEIN 2 HOMOLOG"/>
    <property type="match status" value="1"/>
</dbReference>